<name>A0ACB8EG19_9SAUR</name>
<organism evidence="1 2">
    <name type="scientific">Sphaerodactylus townsendi</name>
    <dbReference type="NCBI Taxonomy" id="933632"/>
    <lineage>
        <taxon>Eukaryota</taxon>
        <taxon>Metazoa</taxon>
        <taxon>Chordata</taxon>
        <taxon>Craniata</taxon>
        <taxon>Vertebrata</taxon>
        <taxon>Euteleostomi</taxon>
        <taxon>Lepidosauria</taxon>
        <taxon>Squamata</taxon>
        <taxon>Bifurcata</taxon>
        <taxon>Gekkota</taxon>
        <taxon>Sphaerodactylidae</taxon>
        <taxon>Sphaerodactylus</taxon>
    </lineage>
</organism>
<evidence type="ECO:0000313" key="1">
    <source>
        <dbReference type="EMBL" id="KAH7991489.1"/>
    </source>
</evidence>
<reference evidence="1" key="1">
    <citation type="submission" date="2021-08" db="EMBL/GenBank/DDBJ databases">
        <title>The first chromosome-level gecko genome reveals the dynamic sex chromosomes of Neotropical dwarf geckos (Sphaerodactylidae: Sphaerodactylus).</title>
        <authorList>
            <person name="Pinto B.J."/>
            <person name="Keating S.E."/>
            <person name="Gamble T."/>
        </authorList>
    </citation>
    <scope>NUCLEOTIDE SEQUENCE</scope>
    <source>
        <strain evidence="1">TG3544</strain>
    </source>
</reference>
<comment type="caution">
    <text evidence="1">The sequence shown here is derived from an EMBL/GenBank/DDBJ whole genome shotgun (WGS) entry which is preliminary data.</text>
</comment>
<accession>A0ACB8EG19</accession>
<proteinExistence type="predicted"/>
<evidence type="ECO:0000313" key="2">
    <source>
        <dbReference type="Proteomes" id="UP000827872"/>
    </source>
</evidence>
<gene>
    <name evidence="1" type="ORF">K3G42_006550</name>
</gene>
<dbReference type="Proteomes" id="UP000827872">
    <property type="component" value="Linkage Group LG03"/>
</dbReference>
<dbReference type="EMBL" id="CM037616">
    <property type="protein sequence ID" value="KAH7991489.1"/>
    <property type="molecule type" value="Genomic_DNA"/>
</dbReference>
<keyword evidence="2" id="KW-1185">Reference proteome</keyword>
<protein>
    <submittedName>
        <fullName evidence="1">Uncharacterized protein</fullName>
    </submittedName>
</protein>
<sequence length="138" mass="14890">MLPCLVTDGEKSGFCVAIWQLGAAGAVGFVMLVTILILSVCLCRVCRRAKKQKRSEVATENLQEAELHYAELQNFLDSSRGQCDGGTCPAPPAAQTSDYATVAELKGSDGEAYVSQEENEDSGLDDGQKENELLEEQE</sequence>